<keyword evidence="1" id="KW-0812">Transmembrane</keyword>
<protein>
    <submittedName>
        <fullName evidence="2">DUF4345 domain-containing protein</fullName>
    </submittedName>
</protein>
<feature type="transmembrane region" description="Helical" evidence="1">
    <location>
        <begin position="99"/>
        <end position="118"/>
    </location>
</feature>
<gene>
    <name evidence="2" type="ORF">ACFP3V_25565</name>
</gene>
<organism evidence="2 3">
    <name type="scientific">Streptacidiphilus monticola</name>
    <dbReference type="NCBI Taxonomy" id="2161674"/>
    <lineage>
        <taxon>Bacteria</taxon>
        <taxon>Bacillati</taxon>
        <taxon>Actinomycetota</taxon>
        <taxon>Actinomycetes</taxon>
        <taxon>Kitasatosporales</taxon>
        <taxon>Streptomycetaceae</taxon>
        <taxon>Streptacidiphilus</taxon>
    </lineage>
</organism>
<evidence type="ECO:0000313" key="2">
    <source>
        <dbReference type="EMBL" id="MFC5910571.1"/>
    </source>
</evidence>
<keyword evidence="1" id="KW-0472">Membrane</keyword>
<name>A0ABW1G9Q0_9ACTN</name>
<proteinExistence type="predicted"/>
<dbReference type="EMBL" id="JBHSQJ010000122">
    <property type="protein sequence ID" value="MFC5910571.1"/>
    <property type="molecule type" value="Genomic_DNA"/>
</dbReference>
<keyword evidence="3" id="KW-1185">Reference proteome</keyword>
<reference evidence="3" key="1">
    <citation type="journal article" date="2019" name="Int. J. Syst. Evol. Microbiol.">
        <title>The Global Catalogue of Microorganisms (GCM) 10K type strain sequencing project: providing services to taxonomists for standard genome sequencing and annotation.</title>
        <authorList>
            <consortium name="The Broad Institute Genomics Platform"/>
            <consortium name="The Broad Institute Genome Sequencing Center for Infectious Disease"/>
            <person name="Wu L."/>
            <person name="Ma J."/>
        </authorList>
    </citation>
    <scope>NUCLEOTIDE SEQUENCE [LARGE SCALE GENOMIC DNA]</scope>
    <source>
        <strain evidence="3">JCM 4816</strain>
    </source>
</reference>
<dbReference type="RefSeq" id="WP_380587972.1">
    <property type="nucleotide sequence ID" value="NZ_JBHSQJ010000122.1"/>
</dbReference>
<feature type="transmembrane region" description="Helical" evidence="1">
    <location>
        <begin position="47"/>
        <end position="63"/>
    </location>
</feature>
<comment type="caution">
    <text evidence="2">The sequence shown here is derived from an EMBL/GenBank/DDBJ whole genome shotgun (WGS) entry which is preliminary data.</text>
</comment>
<evidence type="ECO:0000313" key="3">
    <source>
        <dbReference type="Proteomes" id="UP001596174"/>
    </source>
</evidence>
<dbReference type="Proteomes" id="UP001596174">
    <property type="component" value="Unassembled WGS sequence"/>
</dbReference>
<accession>A0ABW1G9Q0</accession>
<evidence type="ECO:0000256" key="1">
    <source>
        <dbReference type="SAM" id="Phobius"/>
    </source>
</evidence>
<dbReference type="Pfam" id="PF14248">
    <property type="entry name" value="DUF4345"/>
    <property type="match status" value="1"/>
</dbReference>
<feature type="transmembrane region" description="Helical" evidence="1">
    <location>
        <begin position="75"/>
        <end position="93"/>
    </location>
</feature>
<dbReference type="InterPro" id="IPR025597">
    <property type="entry name" value="DUF4345"/>
</dbReference>
<keyword evidence="1" id="KW-1133">Transmembrane helix</keyword>
<sequence>MARTLRVLAHAMGWSCVAIGLFHVLAGNAAIPGEAQAGPTVDSLTRFLGAIFAGYGLAWLLVARQRPVPAAGVRVLAGIFLLGGLSRLLSAATQGWPNAFQIVLTVIELALPPVYFWLAAADERARPAAGSAQ</sequence>